<reference evidence="6 7" key="1">
    <citation type="submission" date="2017-02" db="EMBL/GenBank/DDBJ databases">
        <title>Genomic diversity within the haloalkaliphilic genus Thioalkalivibrio.</title>
        <authorList>
            <person name="Ahn A.-C."/>
            <person name="Meier-Kolthoff J."/>
            <person name="Overmars L."/>
            <person name="Richter M."/>
            <person name="Woyke T."/>
            <person name="Sorokin D.Y."/>
            <person name="Muyzer G."/>
        </authorList>
    </citation>
    <scope>NUCLEOTIDE SEQUENCE [LARGE SCALE GENOMIC DNA]</scope>
    <source>
        <strain evidence="6 7">HL17</strain>
    </source>
</reference>
<feature type="domain" description="AAA+ ATPase" evidence="5">
    <location>
        <begin position="270"/>
        <end position="403"/>
    </location>
</feature>
<name>A0A1V2ZWN8_9GAMM</name>
<keyword evidence="7" id="KW-1185">Reference proteome</keyword>
<dbReference type="InterPro" id="IPR003959">
    <property type="entry name" value="ATPase_AAA_core"/>
</dbReference>
<dbReference type="InterPro" id="IPR027417">
    <property type="entry name" value="P-loop_NTPase"/>
</dbReference>
<comment type="similarity">
    <text evidence="3">Belongs to the AAA ATPase family. Highly divergent.</text>
</comment>
<evidence type="ECO:0000259" key="5">
    <source>
        <dbReference type="SMART" id="SM00382"/>
    </source>
</evidence>
<evidence type="ECO:0000313" key="6">
    <source>
        <dbReference type="EMBL" id="OOC09495.1"/>
    </source>
</evidence>
<accession>A0A1V2ZWN8</accession>
<keyword evidence="2" id="KW-0067">ATP-binding</keyword>
<keyword evidence="1" id="KW-0547">Nucleotide-binding</keyword>
<gene>
    <name evidence="6" type="ORF">B1A74_10595</name>
</gene>
<dbReference type="PANTHER" id="PTHR42960">
    <property type="entry name" value="YCF46 PROTEIN"/>
    <property type="match status" value="1"/>
</dbReference>
<dbReference type="Pfam" id="PF00004">
    <property type="entry name" value="AAA"/>
    <property type="match status" value="1"/>
</dbReference>
<comment type="caution">
    <text evidence="6">The sequence shown here is derived from an EMBL/GenBank/DDBJ whole genome shotgun (WGS) entry which is preliminary data.</text>
</comment>
<proteinExistence type="inferred from homology"/>
<dbReference type="SMART" id="SM00382">
    <property type="entry name" value="AAA"/>
    <property type="match status" value="1"/>
</dbReference>
<dbReference type="GO" id="GO:0005524">
    <property type="term" value="F:ATP binding"/>
    <property type="evidence" value="ECO:0007669"/>
    <property type="project" value="UniProtKB-KW"/>
</dbReference>
<dbReference type="OrthoDB" id="9809379at2"/>
<dbReference type="InterPro" id="IPR003593">
    <property type="entry name" value="AAA+_ATPase"/>
</dbReference>
<dbReference type="STRING" id="252474.B1A74_10595"/>
<dbReference type="Proteomes" id="UP000189177">
    <property type="component" value="Unassembled WGS sequence"/>
</dbReference>
<sequence length="509" mass="57231">MAGKRSPTVERILRGLRSRYPIIYLQGWDEDRIERLLQQVARKYYGEEGRLQVWSAARGFAAPEEAASGAAVEAEPAVHDPEDALARIAGHRDPPRMSLFKDLPVWFDQRPGLVRGLRDLYYELKGTSNVVFVSCPQLHLPDIIKKEIFLVDVDLPTEEELLEFLEGRRGAEAHSRELLFRLAAGMRGLSLNEAGHLASRLLRMQDVDEDTLLREVQEEKGQILRKESVLQFYPPQRSLEDIGGLDVLKEWVTTRADLFSEKAYEDGVPLPAGVLFMGVSGCGKSMAAKAIAAAWDLPLARLDMSLVLSGSFGTPEYAFARATRIADEIAPVVLWIDELENAFGFDSTGSGGNVNIFSSFLTWLQEKSPRVFVAATANRIELMPAELMRKGRFDQLFFLDLPNADERREILELHIRHHGGDPDQFDMGYLTATTKEWSGAEIEQLVRSARIEAYREGRTFNQKDIIRAAISTVPLSKTMVEQIRELRNWSFKRAVNASKSESKKKPAGS</sequence>
<evidence type="ECO:0000256" key="4">
    <source>
        <dbReference type="ARBA" id="ARBA00040480"/>
    </source>
</evidence>
<evidence type="ECO:0000256" key="3">
    <source>
        <dbReference type="ARBA" id="ARBA00038088"/>
    </source>
</evidence>
<dbReference type="RefSeq" id="WP_077244625.1">
    <property type="nucleotide sequence ID" value="NZ_MUZR01000047.1"/>
</dbReference>
<evidence type="ECO:0000256" key="1">
    <source>
        <dbReference type="ARBA" id="ARBA00022741"/>
    </source>
</evidence>
<protein>
    <recommendedName>
        <fullName evidence="4">Uncharacterized AAA domain-containing protein ycf46</fullName>
    </recommendedName>
</protein>
<dbReference type="EMBL" id="MUZR01000047">
    <property type="protein sequence ID" value="OOC09495.1"/>
    <property type="molecule type" value="Genomic_DNA"/>
</dbReference>
<dbReference type="SUPFAM" id="SSF52540">
    <property type="entry name" value="P-loop containing nucleoside triphosphate hydrolases"/>
    <property type="match status" value="1"/>
</dbReference>
<dbReference type="Gene3D" id="3.40.50.300">
    <property type="entry name" value="P-loop containing nucleotide triphosphate hydrolases"/>
    <property type="match status" value="1"/>
</dbReference>
<evidence type="ECO:0000256" key="2">
    <source>
        <dbReference type="ARBA" id="ARBA00022840"/>
    </source>
</evidence>
<organism evidence="6 7">
    <name type="scientific">Thioalkalivibrio halophilus</name>
    <dbReference type="NCBI Taxonomy" id="252474"/>
    <lineage>
        <taxon>Bacteria</taxon>
        <taxon>Pseudomonadati</taxon>
        <taxon>Pseudomonadota</taxon>
        <taxon>Gammaproteobacteria</taxon>
        <taxon>Chromatiales</taxon>
        <taxon>Ectothiorhodospiraceae</taxon>
        <taxon>Thioalkalivibrio</taxon>
    </lineage>
</organism>
<dbReference type="Gene3D" id="1.10.8.60">
    <property type="match status" value="1"/>
</dbReference>
<evidence type="ECO:0000313" key="7">
    <source>
        <dbReference type="Proteomes" id="UP000189177"/>
    </source>
</evidence>
<dbReference type="PANTHER" id="PTHR42960:SF1">
    <property type="entry name" value="YCF46 PROTEIN"/>
    <property type="match status" value="1"/>
</dbReference>
<dbReference type="AlphaFoldDB" id="A0A1V2ZWN8"/>
<dbReference type="GO" id="GO:0016887">
    <property type="term" value="F:ATP hydrolysis activity"/>
    <property type="evidence" value="ECO:0007669"/>
    <property type="project" value="InterPro"/>
</dbReference>
<dbReference type="InterPro" id="IPR052381">
    <property type="entry name" value="AAA_domain_protein"/>
</dbReference>